<feature type="transmembrane region" description="Helical" evidence="8">
    <location>
        <begin position="181"/>
        <end position="202"/>
    </location>
</feature>
<sequence>MNRFVSLLPGLAVAAVATAVAWPISMLAPVLSPLLVAIVLGILLGNLVPNLSEAFMPGLNFAAKPLLRLGIVALGAQVVLGDILELGWLVLVLASVIVAAGILSALALAKPLKVDRPLAVLIGSGFGICGAAAVAGVESTLKSKKEDVAAAIGLVVLFGTLMIAIVPGLSTALGLSPETAGMWGGAATHEVAQVVAIGGIIGPAALEVAVLVKLARVIMLAPTVAVFSYAVRRSEDTAMANSTVTEAAAGTKPAAGTAATSARAGSAAGSAAASGSEPAAGSVSSTTKQAPAQGKRPPIVPLFVVGFLIMAALRTFGLLPEFAVTGLSWIQTVCLAMAMFALGRGVQWRSLKNLGARPIVLAALVTIIVALIALGGALLLT</sequence>
<feature type="compositionally biased region" description="Low complexity" evidence="7">
    <location>
        <begin position="269"/>
        <end position="282"/>
    </location>
</feature>
<feature type="transmembrane region" description="Helical" evidence="8">
    <location>
        <begin position="322"/>
        <end position="342"/>
    </location>
</feature>
<evidence type="ECO:0000256" key="6">
    <source>
        <dbReference type="ARBA" id="ARBA00023136"/>
    </source>
</evidence>
<keyword evidence="6 8" id="KW-0472">Membrane</keyword>
<organism evidence="9 10">
    <name type="scientific">Brevibacterium linens</name>
    <dbReference type="NCBI Taxonomy" id="1703"/>
    <lineage>
        <taxon>Bacteria</taxon>
        <taxon>Bacillati</taxon>
        <taxon>Actinomycetota</taxon>
        <taxon>Actinomycetes</taxon>
        <taxon>Micrococcales</taxon>
        <taxon>Brevibacteriaceae</taxon>
        <taxon>Brevibacterium</taxon>
    </lineage>
</organism>
<dbReference type="GO" id="GO:0005886">
    <property type="term" value="C:plasma membrane"/>
    <property type="evidence" value="ECO:0007669"/>
    <property type="project" value="UniProtKB-SubCell"/>
</dbReference>
<dbReference type="PANTHER" id="PTHR30106:SF2">
    <property type="entry name" value="UPF0324 INNER MEMBRANE PROTEIN YEIH"/>
    <property type="match status" value="1"/>
</dbReference>
<keyword evidence="3" id="KW-1003">Cell membrane</keyword>
<feature type="region of interest" description="Disordered" evidence="7">
    <location>
        <begin position="269"/>
        <end position="294"/>
    </location>
</feature>
<proteinExistence type="inferred from homology"/>
<gene>
    <name evidence="9" type="ORF">BLIN101_03174</name>
</gene>
<keyword evidence="5 8" id="KW-1133">Transmembrane helix</keyword>
<name>A0A2H1KBF4_BRELN</name>
<keyword evidence="4 8" id="KW-0812">Transmembrane</keyword>
<feature type="transmembrane region" description="Helical" evidence="8">
    <location>
        <begin position="31"/>
        <end position="49"/>
    </location>
</feature>
<feature type="transmembrane region" description="Helical" evidence="8">
    <location>
        <begin position="118"/>
        <end position="137"/>
    </location>
</feature>
<evidence type="ECO:0000256" key="8">
    <source>
        <dbReference type="SAM" id="Phobius"/>
    </source>
</evidence>
<dbReference type="Proteomes" id="UP000234498">
    <property type="component" value="Unassembled WGS sequence"/>
</dbReference>
<dbReference type="PANTHER" id="PTHR30106">
    <property type="entry name" value="INNER MEMBRANE PROTEIN YEIH-RELATED"/>
    <property type="match status" value="1"/>
</dbReference>
<evidence type="ECO:0000256" key="2">
    <source>
        <dbReference type="ARBA" id="ARBA00007977"/>
    </source>
</evidence>
<feature type="transmembrane region" description="Helical" evidence="8">
    <location>
        <begin position="149"/>
        <end position="169"/>
    </location>
</feature>
<evidence type="ECO:0000256" key="1">
    <source>
        <dbReference type="ARBA" id="ARBA00004651"/>
    </source>
</evidence>
<dbReference type="EMBL" id="FXZA01000030">
    <property type="protein sequence ID" value="SMX96874.1"/>
    <property type="molecule type" value="Genomic_DNA"/>
</dbReference>
<evidence type="ECO:0000313" key="10">
    <source>
        <dbReference type="Proteomes" id="UP000234498"/>
    </source>
</evidence>
<feature type="transmembrane region" description="Helical" evidence="8">
    <location>
        <begin position="86"/>
        <end position="106"/>
    </location>
</feature>
<dbReference type="RefSeq" id="WP_101596595.1">
    <property type="nucleotide sequence ID" value="NZ_FXZA01000030.1"/>
</dbReference>
<dbReference type="OrthoDB" id="9766798at2"/>
<accession>A0A2H1KBF4</accession>
<evidence type="ECO:0000256" key="4">
    <source>
        <dbReference type="ARBA" id="ARBA00022692"/>
    </source>
</evidence>
<comment type="subcellular location">
    <subcellularLocation>
        <location evidence="1">Cell membrane</location>
        <topology evidence="1">Multi-pass membrane protein</topology>
    </subcellularLocation>
</comment>
<evidence type="ECO:0000256" key="7">
    <source>
        <dbReference type="SAM" id="MobiDB-lite"/>
    </source>
</evidence>
<protein>
    <submittedName>
        <fullName evidence="9">Conserved hypothetical integral membrane protein</fullName>
    </submittedName>
</protein>
<evidence type="ECO:0000256" key="3">
    <source>
        <dbReference type="ARBA" id="ARBA00022475"/>
    </source>
</evidence>
<feature type="transmembrane region" description="Helical" evidence="8">
    <location>
        <begin position="298"/>
        <end position="316"/>
    </location>
</feature>
<evidence type="ECO:0000256" key="5">
    <source>
        <dbReference type="ARBA" id="ARBA00022989"/>
    </source>
</evidence>
<dbReference type="AlphaFoldDB" id="A0A2H1KBF4"/>
<dbReference type="InterPro" id="IPR018383">
    <property type="entry name" value="UPF0324_pro"/>
</dbReference>
<reference evidence="9 10" key="1">
    <citation type="submission" date="2017-03" db="EMBL/GenBank/DDBJ databases">
        <authorList>
            <person name="Afonso C.L."/>
            <person name="Miller P.J."/>
            <person name="Scott M.A."/>
            <person name="Spackman E."/>
            <person name="Goraichik I."/>
            <person name="Dimitrov K.M."/>
            <person name="Suarez D.L."/>
            <person name="Swayne D.E."/>
        </authorList>
    </citation>
    <scope>NUCLEOTIDE SEQUENCE [LARGE SCALE GENOMIC DNA]</scope>
    <source>
        <strain evidence="9 10">Mu101</strain>
    </source>
</reference>
<dbReference type="Pfam" id="PF03601">
    <property type="entry name" value="Cons_hypoth698"/>
    <property type="match status" value="2"/>
</dbReference>
<evidence type="ECO:0000313" key="9">
    <source>
        <dbReference type="EMBL" id="SMX96874.1"/>
    </source>
</evidence>
<comment type="similarity">
    <text evidence="2">Belongs to the UPF0324 family.</text>
</comment>
<feature type="transmembrane region" description="Helical" evidence="8">
    <location>
        <begin position="354"/>
        <end position="380"/>
    </location>
</feature>